<sequence length="71" mass="8394">MNKINLAKLLNSKWTAVKPTYKEKHFLVTDIEFDENNVVINCEIEAIMSKRITAIDWQQLTDSQLWIQGWK</sequence>
<gene>
    <name evidence="1" type="ORF">L2689_15500</name>
</gene>
<keyword evidence="2" id="KW-1185">Reference proteome</keyword>
<dbReference type="Pfam" id="PF09493">
    <property type="entry name" value="DUF2389"/>
    <property type="match status" value="1"/>
</dbReference>
<dbReference type="NCBIfam" id="TIGR02450">
    <property type="entry name" value="TIGR02450 family Trp-rich protein"/>
    <property type="match status" value="1"/>
</dbReference>
<reference evidence="1 2" key="1">
    <citation type="submission" date="2022-01" db="EMBL/GenBank/DDBJ databases">
        <title>Whole genome-based taxonomy of the Shewanellaceae.</title>
        <authorList>
            <person name="Martin-Rodriguez A.J."/>
        </authorList>
    </citation>
    <scope>NUCLEOTIDE SEQUENCE [LARGE SCALE GENOMIC DNA]</scope>
    <source>
        <strain evidence="1 2">JCM 17801</strain>
    </source>
</reference>
<accession>A0ABT0L5Z1</accession>
<evidence type="ECO:0000313" key="2">
    <source>
        <dbReference type="Proteomes" id="UP001203212"/>
    </source>
</evidence>
<dbReference type="EMBL" id="JAKILK010000012">
    <property type="protein sequence ID" value="MCL1118636.1"/>
    <property type="molecule type" value="Genomic_DNA"/>
</dbReference>
<organism evidence="1 2">
    <name type="scientific">Shewanella aestuarii</name>
    <dbReference type="NCBI Taxonomy" id="1028752"/>
    <lineage>
        <taxon>Bacteria</taxon>
        <taxon>Pseudomonadati</taxon>
        <taxon>Pseudomonadota</taxon>
        <taxon>Gammaproteobacteria</taxon>
        <taxon>Alteromonadales</taxon>
        <taxon>Shewanellaceae</taxon>
        <taxon>Shewanella</taxon>
    </lineage>
</organism>
<dbReference type="InterPro" id="IPR012663">
    <property type="entry name" value="CHP02450_Tryp"/>
</dbReference>
<comment type="caution">
    <text evidence="1">The sequence shown here is derived from an EMBL/GenBank/DDBJ whole genome shotgun (WGS) entry which is preliminary data.</text>
</comment>
<evidence type="ECO:0000313" key="1">
    <source>
        <dbReference type="EMBL" id="MCL1118636.1"/>
    </source>
</evidence>
<name>A0ABT0L5Z1_9GAMM</name>
<dbReference type="Proteomes" id="UP001203212">
    <property type="component" value="Unassembled WGS sequence"/>
</dbReference>
<protein>
    <submittedName>
        <fullName evidence="1">TIGR02450 family Trp-rich protein</fullName>
    </submittedName>
</protein>
<proteinExistence type="predicted"/>
<dbReference type="RefSeq" id="WP_188843543.1">
    <property type="nucleotide sequence ID" value="NZ_BMOT01000014.1"/>
</dbReference>